<feature type="region of interest" description="Disordered" evidence="10">
    <location>
        <begin position="887"/>
        <end position="912"/>
    </location>
</feature>
<dbReference type="PROSITE" id="PS50011">
    <property type="entry name" value="PROTEIN_KINASE_DOM"/>
    <property type="match status" value="1"/>
</dbReference>
<evidence type="ECO:0000259" key="11">
    <source>
        <dbReference type="PROSITE" id="PS50011"/>
    </source>
</evidence>
<dbReference type="InterPro" id="IPR000719">
    <property type="entry name" value="Prot_kinase_dom"/>
</dbReference>
<dbReference type="InterPro" id="IPR036770">
    <property type="entry name" value="Ankyrin_rpt-contain_sf"/>
</dbReference>
<dbReference type="PROSITE" id="PS50297">
    <property type="entry name" value="ANK_REP_REGION"/>
    <property type="match status" value="1"/>
</dbReference>
<evidence type="ECO:0000313" key="14">
    <source>
        <dbReference type="Proteomes" id="UP001150062"/>
    </source>
</evidence>
<keyword evidence="7" id="KW-0040">ANK repeat</keyword>
<feature type="repeat" description="ANK" evidence="7">
    <location>
        <begin position="134"/>
        <end position="167"/>
    </location>
</feature>
<keyword evidence="9" id="KW-0175">Coiled coil</keyword>
<dbReference type="Gene3D" id="3.90.1750.10">
    <property type="entry name" value="Hect, E3 ligase catalytic domains"/>
    <property type="match status" value="1"/>
</dbReference>
<dbReference type="Pfam" id="PF00069">
    <property type="entry name" value="Pkinase"/>
    <property type="match status" value="1"/>
</dbReference>
<dbReference type="Gene3D" id="3.30.2410.10">
    <property type="entry name" value="Hect, E3 ligase catalytic domain"/>
    <property type="match status" value="1"/>
</dbReference>
<feature type="compositionally biased region" description="Low complexity" evidence="10">
    <location>
        <begin position="900"/>
        <end position="912"/>
    </location>
</feature>
<organism evidence="13 14">
    <name type="scientific">Anaeramoeba flamelloides</name>
    <dbReference type="NCBI Taxonomy" id="1746091"/>
    <lineage>
        <taxon>Eukaryota</taxon>
        <taxon>Metamonada</taxon>
        <taxon>Anaeramoebidae</taxon>
        <taxon>Anaeramoeba</taxon>
    </lineage>
</organism>
<dbReference type="Pfam" id="PF00632">
    <property type="entry name" value="HECT"/>
    <property type="match status" value="1"/>
</dbReference>
<dbReference type="Gene3D" id="1.10.510.10">
    <property type="entry name" value="Transferase(Phosphotransferase) domain 1"/>
    <property type="match status" value="1"/>
</dbReference>
<dbReference type="Proteomes" id="UP001150062">
    <property type="component" value="Unassembled WGS sequence"/>
</dbReference>
<evidence type="ECO:0000259" key="12">
    <source>
        <dbReference type="PROSITE" id="PS50237"/>
    </source>
</evidence>
<dbReference type="SUPFAM" id="SSF48403">
    <property type="entry name" value="Ankyrin repeat"/>
    <property type="match status" value="2"/>
</dbReference>
<evidence type="ECO:0000256" key="3">
    <source>
        <dbReference type="ARBA" id="ARBA00022741"/>
    </source>
</evidence>
<evidence type="ECO:0000256" key="9">
    <source>
        <dbReference type="SAM" id="Coils"/>
    </source>
</evidence>
<dbReference type="PROSITE" id="PS50237">
    <property type="entry name" value="HECT"/>
    <property type="match status" value="1"/>
</dbReference>
<dbReference type="SMART" id="SM00220">
    <property type="entry name" value="S_TKc"/>
    <property type="match status" value="1"/>
</dbReference>
<dbReference type="SMART" id="SM00248">
    <property type="entry name" value="ANK"/>
    <property type="match status" value="6"/>
</dbReference>
<dbReference type="EMBL" id="JAOAOG010000269">
    <property type="protein sequence ID" value="KAJ6234551.1"/>
    <property type="molecule type" value="Genomic_DNA"/>
</dbReference>
<dbReference type="SUPFAM" id="SSF56112">
    <property type="entry name" value="Protein kinase-like (PK-like)"/>
    <property type="match status" value="1"/>
</dbReference>
<dbReference type="Pfam" id="PF12796">
    <property type="entry name" value="Ank_2"/>
    <property type="match status" value="1"/>
</dbReference>
<protein>
    <recommendedName>
        <fullName evidence="1">non-specific serine/threonine protein kinase</fullName>
        <ecNumber evidence="1">2.7.11.1</ecNumber>
    </recommendedName>
</protein>
<dbReference type="PANTHER" id="PTHR43671:SF13">
    <property type="entry name" value="SERINE_THREONINE-PROTEIN KINASE NEK2"/>
    <property type="match status" value="1"/>
</dbReference>
<dbReference type="InterPro" id="IPR035983">
    <property type="entry name" value="Hect_E3_ubiquitin_ligase"/>
</dbReference>
<evidence type="ECO:0000256" key="10">
    <source>
        <dbReference type="SAM" id="MobiDB-lite"/>
    </source>
</evidence>
<feature type="coiled-coil region" evidence="9">
    <location>
        <begin position="668"/>
        <end position="754"/>
    </location>
</feature>
<keyword evidence="14" id="KW-1185">Reference proteome</keyword>
<dbReference type="SMART" id="SM00119">
    <property type="entry name" value="HECTc"/>
    <property type="match status" value="1"/>
</dbReference>
<feature type="active site" description="Glycyl thioester intermediate" evidence="8">
    <location>
        <position position="1427"/>
    </location>
</feature>
<dbReference type="Gene3D" id="1.25.40.20">
    <property type="entry name" value="Ankyrin repeat-containing domain"/>
    <property type="match status" value="2"/>
</dbReference>
<evidence type="ECO:0000256" key="1">
    <source>
        <dbReference type="ARBA" id="ARBA00012513"/>
    </source>
</evidence>
<evidence type="ECO:0000256" key="8">
    <source>
        <dbReference type="PROSITE-ProRule" id="PRU00104"/>
    </source>
</evidence>
<evidence type="ECO:0000256" key="6">
    <source>
        <dbReference type="ARBA" id="ARBA00022840"/>
    </source>
</evidence>
<accession>A0ABQ8XPK3</accession>
<feature type="domain" description="Protein kinase" evidence="11">
    <location>
        <begin position="784"/>
        <end position="1065"/>
    </location>
</feature>
<dbReference type="CDD" id="cd00180">
    <property type="entry name" value="PKc"/>
    <property type="match status" value="1"/>
</dbReference>
<keyword evidence="6" id="KW-0067">ATP-binding</keyword>
<proteinExistence type="predicted"/>
<name>A0ABQ8XPK3_9EUKA</name>
<feature type="domain" description="HECT" evidence="12">
    <location>
        <begin position="1128"/>
        <end position="1461"/>
    </location>
</feature>
<dbReference type="InterPro" id="IPR050660">
    <property type="entry name" value="NEK_Ser/Thr_kinase"/>
</dbReference>
<dbReference type="InterPro" id="IPR002110">
    <property type="entry name" value="Ankyrin_rpt"/>
</dbReference>
<dbReference type="Pfam" id="PF00023">
    <property type="entry name" value="Ank"/>
    <property type="match status" value="1"/>
</dbReference>
<evidence type="ECO:0000256" key="7">
    <source>
        <dbReference type="PROSITE-ProRule" id="PRU00023"/>
    </source>
</evidence>
<dbReference type="InterPro" id="IPR000569">
    <property type="entry name" value="HECT_dom"/>
</dbReference>
<keyword evidence="3" id="KW-0547">Nucleotide-binding</keyword>
<comment type="caution">
    <text evidence="13">The sequence shown here is derived from an EMBL/GenBank/DDBJ whole genome shotgun (WGS) entry which is preliminary data.</text>
</comment>
<keyword evidence="5 8" id="KW-0833">Ubl conjugation pathway</keyword>
<evidence type="ECO:0000313" key="13">
    <source>
        <dbReference type="EMBL" id="KAJ6234551.1"/>
    </source>
</evidence>
<gene>
    <name evidence="13" type="ORF">M0813_29142</name>
</gene>
<reference evidence="13" key="1">
    <citation type="submission" date="2022-08" db="EMBL/GenBank/DDBJ databases">
        <title>Novel sulfate-reducing endosymbionts in the free-living metamonad Anaeramoeba.</title>
        <authorList>
            <person name="Jerlstrom-Hultqvist J."/>
            <person name="Cepicka I."/>
            <person name="Gallot-Lavallee L."/>
            <person name="Salas-Leiva D."/>
            <person name="Curtis B.A."/>
            <person name="Zahonova K."/>
            <person name="Pipaliya S."/>
            <person name="Dacks J."/>
            <person name="Roger A.J."/>
        </authorList>
    </citation>
    <scope>NUCLEOTIDE SEQUENCE</scope>
    <source>
        <strain evidence="13">Schooner1</strain>
    </source>
</reference>
<evidence type="ECO:0000256" key="4">
    <source>
        <dbReference type="ARBA" id="ARBA00022777"/>
    </source>
</evidence>
<dbReference type="PROSITE" id="PS50088">
    <property type="entry name" value="ANK_REPEAT"/>
    <property type="match status" value="2"/>
</dbReference>
<dbReference type="PANTHER" id="PTHR43671">
    <property type="entry name" value="SERINE/THREONINE-PROTEIN KINASE NEK"/>
    <property type="match status" value="1"/>
</dbReference>
<sequence>MNDIFIPIKNGDIETVRELLEDELNVQKLSKLNSNCLHYCCKFQSQNYNLLKLLINAGVDPTAQNKSSPLHFLLVNPKVEFKCIKLLLDSGSNPNTPNHNSDTCFHLACEKNLSLPILKYFVSKGSEMNLQNIDGDTPLHMLCKSGGSSSKINFMIENGSDLKLRNKANELALHSSLEGKCEFKIIKQLFEHSEETEESLSGINSDSLLHYCLRYQSNYQTIKYFVVKKGISINCINSLNQGLIHYLIKYNRDLKVIELLFSNGMTINFGPQFEYKLIYYSIKKGISLEFFKVLLSLMNFANINGKMIQKLILLIKKSQKFNNSNETANYEEILNVFNLKNNQKRKKDLLIEIRRSRKILQKKIINTKNRKKPKNDFPFFDKLETFLQFSNHYNSSYNSIDNFIKLTQKVNSTTSVSIKKIDVLEKCGEEYTEINKTIAQHVSNATDQEFLKLLNKKEEIKNKYIKEIKEFLSKNKDKDNIEELIQNIKKNIKKINIDCVQENALNTDNPLIIIDNNNNNNNNNNSINIEKDGLQIQNENDINIDIIKEEDEEQKIKIVNGINFKQKKIQDLFKILKKLKKQIYQIIKKINNNLTEIQKINKKKEYLQLKEKKTIIVDLFNEIDEIINNNKNKKQIDDYLKIFLDISQEYIKNLKGNQRQLVECGNLYEAQLEKLKNLSKTKDIAKNMQSNVKQFKWKIHNLEKDLINLNEDYMKGQIDGNSYEEYKRDIKLEKADLEKEKKKLEFEFQNLSKNYFPELLRVNKLETMFPMIVNQKLQLNLTSFSSFNQYGKTDDYLILKATIKENILKEIQDVPKVVLIKRFQFTENRNSKLFSNLTHLYNLNHPSVEKILSVFFQNNFIFIVTPFYSNINLLNYFQNNLFNNTNNNNDYDDNDDDNDNSNNNMGDNNNNNQVSKYAKIQTIFQQILMGLSYIHLQSIIHRNLNLSNIVLANDEHPIIINFEYSIKKSYSTSQKYKNYLKIPKSEYLAPECQNNQNYSEKSDLYSIGVMLYKCVFDASSSSSLIDYDKIKEFKNQELKDLITQLLVTDPEKRPNYKSASYHSFFTNFTENLLKNFHSNKQLIDSDHKIEIIRFILNQSMMRREKIQVLIPRSDVMNSLSEFFNFQKGQDILLKLFDTQFIGERTIDLKGVTSEMFSIFFYNCFDPKENLFETNDEETQIYLPSQKNWTGNKQKKFFAIGRSLLKCLIDQRPVHLKVPPIFYKFLLNSDNNDLFAKYTSREWMKELEMYDFELARSYYLTKDWSAACVSFKNLKGETVPLTNENKDEYLIITCRDKLIESRKLALEAIKNGFQIEVSDLYDQDNQTLKQLQTHLKIMTTTELLLLLCGNDHIDSKMILKEIEFKDWLKTDKTPSYFKRFLEDNNKNTNNLRRFLRYITATTSIPFNGFKTKIKIFKTTSDKLSSHTCFNQLDSPEFSDYDTFAIVMVDLIESLDEDKLFDI</sequence>
<dbReference type="EC" id="2.7.11.1" evidence="1"/>
<dbReference type="InterPro" id="IPR011009">
    <property type="entry name" value="Kinase-like_dom_sf"/>
</dbReference>
<dbReference type="SUPFAM" id="SSF56204">
    <property type="entry name" value="Hect, E3 ligase catalytic domain"/>
    <property type="match status" value="1"/>
</dbReference>
<feature type="compositionally biased region" description="Acidic residues" evidence="10">
    <location>
        <begin position="890"/>
        <end position="899"/>
    </location>
</feature>
<keyword evidence="2" id="KW-0808">Transferase</keyword>
<feature type="repeat" description="ANK" evidence="7">
    <location>
        <begin position="65"/>
        <end position="99"/>
    </location>
</feature>
<evidence type="ECO:0000256" key="2">
    <source>
        <dbReference type="ARBA" id="ARBA00022679"/>
    </source>
</evidence>
<keyword evidence="4" id="KW-0418">Kinase</keyword>
<evidence type="ECO:0000256" key="5">
    <source>
        <dbReference type="ARBA" id="ARBA00022786"/>
    </source>
</evidence>